<proteinExistence type="predicted"/>
<dbReference type="CDD" id="cd01105">
    <property type="entry name" value="HTH_GlnR-like"/>
    <property type="match status" value="1"/>
</dbReference>
<evidence type="ECO:0000259" key="1">
    <source>
        <dbReference type="SMART" id="SM00422"/>
    </source>
</evidence>
<sequence length="145" mass="16360">MEQIPEDLKGLLGKPELQLGIGDLSHVTGVSQSQLRYWESKKYIQSIKTSESKNRKYSLKILGEVCLIKDYLDEGFTLPAAVKKAEKRKEVMSFMRKVIIDRFDSLTQVDGKPAINLGPVEGQNSKNIFAVLIDQEIILRLLPAK</sequence>
<dbReference type="Gene3D" id="1.10.1660.10">
    <property type="match status" value="1"/>
</dbReference>
<feature type="domain" description="HTH merR-type" evidence="1">
    <location>
        <begin position="19"/>
        <end position="89"/>
    </location>
</feature>
<dbReference type="KEGG" id="lho:LOOC260_104910"/>
<dbReference type="AlphaFoldDB" id="A0A0A1GVL6"/>
<accession>A0A0A1GVL6</accession>
<dbReference type="GO" id="GO:0006355">
    <property type="term" value="P:regulation of DNA-templated transcription"/>
    <property type="evidence" value="ECO:0007669"/>
    <property type="project" value="InterPro"/>
</dbReference>
<organism evidence="2 3">
    <name type="scientific">Paucilactobacillus hokkaidonensis JCM 18461</name>
    <dbReference type="NCBI Taxonomy" id="1291742"/>
    <lineage>
        <taxon>Bacteria</taxon>
        <taxon>Bacillati</taxon>
        <taxon>Bacillota</taxon>
        <taxon>Bacilli</taxon>
        <taxon>Lactobacillales</taxon>
        <taxon>Lactobacillaceae</taxon>
        <taxon>Paucilactobacillus</taxon>
    </lineage>
</organism>
<protein>
    <submittedName>
        <fullName evidence="2">MerR family transcriptional regulator</fullName>
    </submittedName>
</protein>
<dbReference type="Proteomes" id="UP000031620">
    <property type="component" value="Chromosome"/>
</dbReference>
<name>A0A0A1GVL6_9LACO</name>
<dbReference type="SUPFAM" id="SSF46955">
    <property type="entry name" value="Putative DNA-binding domain"/>
    <property type="match status" value="1"/>
</dbReference>
<dbReference type="SMART" id="SM00422">
    <property type="entry name" value="HTH_MERR"/>
    <property type="match status" value="1"/>
</dbReference>
<dbReference type="HOGENOM" id="CLU_119478_0_0_9"/>
<dbReference type="RefSeq" id="WP_052467257.1">
    <property type="nucleotide sequence ID" value="NZ_AP014680.1"/>
</dbReference>
<dbReference type="Pfam" id="PF13411">
    <property type="entry name" value="MerR_1"/>
    <property type="match status" value="1"/>
</dbReference>
<reference evidence="2 3" key="1">
    <citation type="submission" date="2014-11" db="EMBL/GenBank/DDBJ databases">
        <title>Complete genome sequence and analysis of Lactobacillus hokkaidonensis LOOC260T.</title>
        <authorList>
            <person name="Tanizawa Y."/>
            <person name="Tohno M."/>
            <person name="Kaminuma E."/>
            <person name="Nakamura Y."/>
            <person name="Arita M."/>
        </authorList>
    </citation>
    <scope>NUCLEOTIDE SEQUENCE [LARGE SCALE GENOMIC DNA]</scope>
    <source>
        <strain evidence="2 3">LOOC260</strain>
    </source>
</reference>
<dbReference type="EMBL" id="AP014680">
    <property type="protein sequence ID" value="BAP85054.1"/>
    <property type="molecule type" value="Genomic_DNA"/>
</dbReference>
<dbReference type="InterPro" id="IPR009061">
    <property type="entry name" value="DNA-bd_dom_put_sf"/>
</dbReference>
<gene>
    <name evidence="2" type="ORF">LOOC260_104910</name>
</gene>
<evidence type="ECO:0000313" key="2">
    <source>
        <dbReference type="EMBL" id="BAP85054.1"/>
    </source>
</evidence>
<dbReference type="InterPro" id="IPR000551">
    <property type="entry name" value="MerR-type_HTH_dom"/>
</dbReference>
<dbReference type="GO" id="GO:0003677">
    <property type="term" value="F:DNA binding"/>
    <property type="evidence" value="ECO:0007669"/>
    <property type="project" value="InterPro"/>
</dbReference>
<dbReference type="STRING" id="1291742.LOOC260_104910"/>
<evidence type="ECO:0000313" key="3">
    <source>
        <dbReference type="Proteomes" id="UP000031620"/>
    </source>
</evidence>